<evidence type="ECO:0000256" key="4">
    <source>
        <dbReference type="ARBA" id="ARBA00023125"/>
    </source>
</evidence>
<dbReference type="PANTHER" id="PTHR48111">
    <property type="entry name" value="REGULATOR OF RPOS"/>
    <property type="match status" value="1"/>
</dbReference>
<dbReference type="Pfam" id="PF00072">
    <property type="entry name" value="Response_reg"/>
    <property type="match status" value="1"/>
</dbReference>
<comment type="caution">
    <text evidence="10">The sequence shown here is derived from an EMBL/GenBank/DDBJ whole genome shotgun (WGS) entry which is preliminary data.</text>
</comment>
<name>A0A0C2YPS6_PARME</name>
<dbReference type="GO" id="GO:0006355">
    <property type="term" value="P:regulation of DNA-templated transcription"/>
    <property type="evidence" value="ECO:0007669"/>
    <property type="project" value="InterPro"/>
</dbReference>
<dbReference type="InterPro" id="IPR016032">
    <property type="entry name" value="Sig_transdc_resp-reg_C-effctor"/>
</dbReference>
<dbReference type="RefSeq" id="WP_009870765.1">
    <property type="nucleotide sequence ID" value="NZ_JXSL01000030.1"/>
</dbReference>
<proteinExistence type="predicted"/>
<keyword evidence="3" id="KW-0805">Transcription regulation</keyword>
<dbReference type="Gene3D" id="1.10.10.10">
    <property type="entry name" value="Winged helix-like DNA-binding domain superfamily/Winged helix DNA-binding domain"/>
    <property type="match status" value="1"/>
</dbReference>
<protein>
    <submittedName>
        <fullName evidence="10">Two component transcriptional regulator winged helix family</fullName>
    </submittedName>
</protein>
<keyword evidence="1 6" id="KW-0597">Phosphoprotein</keyword>
<dbReference type="Gene3D" id="3.40.50.2300">
    <property type="match status" value="1"/>
</dbReference>
<organism evidence="10 11">
    <name type="scientific">Paramagnetospirillum magnetotacticum MS-1</name>
    <dbReference type="NCBI Taxonomy" id="272627"/>
    <lineage>
        <taxon>Bacteria</taxon>
        <taxon>Pseudomonadati</taxon>
        <taxon>Pseudomonadota</taxon>
        <taxon>Alphaproteobacteria</taxon>
        <taxon>Rhodospirillales</taxon>
        <taxon>Magnetospirillaceae</taxon>
        <taxon>Paramagnetospirillum</taxon>
    </lineage>
</organism>
<dbReference type="OrthoDB" id="9784252at2"/>
<accession>A0A0C2YPS6</accession>
<evidence type="ECO:0000259" key="8">
    <source>
        <dbReference type="PROSITE" id="PS50110"/>
    </source>
</evidence>
<feature type="domain" description="Response regulatory" evidence="8">
    <location>
        <begin position="3"/>
        <end position="116"/>
    </location>
</feature>
<evidence type="ECO:0000256" key="6">
    <source>
        <dbReference type="PROSITE-ProRule" id="PRU00169"/>
    </source>
</evidence>
<keyword evidence="4 7" id="KW-0238">DNA-binding</keyword>
<dbReference type="GO" id="GO:0000156">
    <property type="term" value="F:phosphorelay response regulator activity"/>
    <property type="evidence" value="ECO:0007669"/>
    <property type="project" value="TreeGrafter"/>
</dbReference>
<dbReference type="SUPFAM" id="SSF46894">
    <property type="entry name" value="C-terminal effector domain of the bipartite response regulators"/>
    <property type="match status" value="1"/>
</dbReference>
<dbReference type="EMBL" id="JXSL01000030">
    <property type="protein sequence ID" value="KIL97098.1"/>
    <property type="molecule type" value="Genomic_DNA"/>
</dbReference>
<evidence type="ECO:0000256" key="5">
    <source>
        <dbReference type="ARBA" id="ARBA00023163"/>
    </source>
</evidence>
<dbReference type="SUPFAM" id="SSF52172">
    <property type="entry name" value="CheY-like"/>
    <property type="match status" value="1"/>
</dbReference>
<evidence type="ECO:0000313" key="10">
    <source>
        <dbReference type="EMBL" id="KIL97098.1"/>
    </source>
</evidence>
<dbReference type="GO" id="GO:0032993">
    <property type="term" value="C:protein-DNA complex"/>
    <property type="evidence" value="ECO:0007669"/>
    <property type="project" value="TreeGrafter"/>
</dbReference>
<dbReference type="SMART" id="SM00448">
    <property type="entry name" value="REC"/>
    <property type="match status" value="1"/>
</dbReference>
<evidence type="ECO:0000256" key="7">
    <source>
        <dbReference type="PROSITE-ProRule" id="PRU01091"/>
    </source>
</evidence>
<keyword evidence="11" id="KW-1185">Reference proteome</keyword>
<dbReference type="Proteomes" id="UP000031971">
    <property type="component" value="Unassembled WGS sequence"/>
</dbReference>
<gene>
    <name evidence="10" type="ORF">CCC_00159</name>
</gene>
<feature type="DNA-binding region" description="OmpR/PhoB-type" evidence="7">
    <location>
        <begin position="123"/>
        <end position="224"/>
    </location>
</feature>
<keyword evidence="2" id="KW-0902">Two-component regulatory system</keyword>
<dbReference type="GO" id="GO:0005829">
    <property type="term" value="C:cytosol"/>
    <property type="evidence" value="ECO:0007669"/>
    <property type="project" value="TreeGrafter"/>
</dbReference>
<evidence type="ECO:0000313" key="11">
    <source>
        <dbReference type="Proteomes" id="UP000031971"/>
    </source>
</evidence>
<dbReference type="AlphaFoldDB" id="A0A0C2YPS6"/>
<sequence>MGTIIVVEDDADLREQIVTYLSLSGFTTAGVGSAAELYRRMAVEVFGVLILDLRLPDEDGLSIAAHVRAHSKSGIIMVTARNHVEDRVRGHDAGADAYLSKPVDMRELVAAVKSLFRRLGDTAHPADRGESWCLDRAAFTLFTPGGLSVAVTPNELSLLRELAESSCTVVGRGALLGVLGYDPSDVGNRNLDAALRRLRLKVAEKTGASLPIRTVNSVGYMFSEEMNIRG</sequence>
<dbReference type="InterPro" id="IPR039420">
    <property type="entry name" value="WalR-like"/>
</dbReference>
<dbReference type="PANTHER" id="PTHR48111:SF4">
    <property type="entry name" value="DNA-BINDING DUAL TRANSCRIPTIONAL REGULATOR OMPR"/>
    <property type="match status" value="1"/>
</dbReference>
<dbReference type="InterPro" id="IPR011006">
    <property type="entry name" value="CheY-like_superfamily"/>
</dbReference>
<keyword evidence="5" id="KW-0804">Transcription</keyword>
<dbReference type="InterPro" id="IPR001789">
    <property type="entry name" value="Sig_transdc_resp-reg_receiver"/>
</dbReference>
<dbReference type="PROSITE" id="PS50110">
    <property type="entry name" value="RESPONSE_REGULATORY"/>
    <property type="match status" value="1"/>
</dbReference>
<evidence type="ECO:0000256" key="1">
    <source>
        <dbReference type="ARBA" id="ARBA00022553"/>
    </source>
</evidence>
<feature type="modified residue" description="4-aspartylphosphate" evidence="6">
    <location>
        <position position="52"/>
    </location>
</feature>
<dbReference type="CDD" id="cd00383">
    <property type="entry name" value="trans_reg_C"/>
    <property type="match status" value="1"/>
</dbReference>
<dbReference type="STRING" id="272627.CCC_00159"/>
<dbReference type="GO" id="GO:0000976">
    <property type="term" value="F:transcription cis-regulatory region binding"/>
    <property type="evidence" value="ECO:0007669"/>
    <property type="project" value="TreeGrafter"/>
</dbReference>
<evidence type="ECO:0000256" key="2">
    <source>
        <dbReference type="ARBA" id="ARBA00023012"/>
    </source>
</evidence>
<evidence type="ECO:0000259" key="9">
    <source>
        <dbReference type="PROSITE" id="PS51755"/>
    </source>
</evidence>
<dbReference type="SMART" id="SM00862">
    <property type="entry name" value="Trans_reg_C"/>
    <property type="match status" value="1"/>
</dbReference>
<evidence type="ECO:0000256" key="3">
    <source>
        <dbReference type="ARBA" id="ARBA00023015"/>
    </source>
</evidence>
<feature type="domain" description="OmpR/PhoB-type" evidence="9">
    <location>
        <begin position="123"/>
        <end position="224"/>
    </location>
</feature>
<dbReference type="Gene3D" id="6.10.250.690">
    <property type="match status" value="1"/>
</dbReference>
<dbReference type="PROSITE" id="PS51755">
    <property type="entry name" value="OMPR_PHOB"/>
    <property type="match status" value="1"/>
</dbReference>
<dbReference type="InterPro" id="IPR001867">
    <property type="entry name" value="OmpR/PhoB-type_DNA-bd"/>
</dbReference>
<dbReference type="Pfam" id="PF00486">
    <property type="entry name" value="Trans_reg_C"/>
    <property type="match status" value="1"/>
</dbReference>
<dbReference type="InterPro" id="IPR036388">
    <property type="entry name" value="WH-like_DNA-bd_sf"/>
</dbReference>
<reference evidence="10 11" key="1">
    <citation type="submission" date="2015-01" db="EMBL/GenBank/DDBJ databases">
        <title>Genome Sequence of Magnetospirillum magnetotacticum Strain MS-1.</title>
        <authorList>
            <person name="Marinov G.K."/>
            <person name="Smalley M.D."/>
            <person name="DeSalvo G."/>
        </authorList>
    </citation>
    <scope>NUCLEOTIDE SEQUENCE [LARGE SCALE GENOMIC DNA]</scope>
    <source>
        <strain evidence="10 11">MS-1</strain>
    </source>
</reference>